<keyword evidence="2 3" id="KW-0413">Isomerase</keyword>
<comment type="caution">
    <text evidence="3">The sequence shown here is derived from an EMBL/GenBank/DDBJ whole genome shotgun (WGS) entry which is preliminary data.</text>
</comment>
<dbReference type="Gene3D" id="3.40.50.1860">
    <property type="match status" value="2"/>
</dbReference>
<sequence length="234" mass="25825">MLKKLGVIGGMGPEATSFYYARVIARTVASTDQEHIDMVILSHATMPDRTKAILTGHKQEFLAAIEKDARDLEKLGVENIAIPCNTAHYFLKDIQAVTKVPVIDMVGESVRYVKEGYPDVKKIGIMGTDGTIQAGTYSRACDKYQIAACAPREDAQRLVMSLIYDDIKSGRPGDRAKFDQAYEDLKEQGCDAVILACTEISVFKEYYPVPADCIDAMDVLVRESIIRSGAAYKE</sequence>
<dbReference type="PANTHER" id="PTHR21198">
    <property type="entry name" value="GLUTAMATE RACEMASE"/>
    <property type="match status" value="1"/>
</dbReference>
<organism evidence="3 4">
    <name type="scientific">Bariatricus massiliensis</name>
    <dbReference type="NCBI Taxonomy" id="1745713"/>
    <lineage>
        <taxon>Bacteria</taxon>
        <taxon>Bacillati</taxon>
        <taxon>Bacillota</taxon>
        <taxon>Clostridia</taxon>
        <taxon>Lachnospirales</taxon>
        <taxon>Lachnospiraceae</taxon>
        <taxon>Bariatricus</taxon>
    </lineage>
</organism>
<accession>A0ABS8DE31</accession>
<dbReference type="EMBL" id="JAJCIS010000002">
    <property type="protein sequence ID" value="MCB7386661.1"/>
    <property type="molecule type" value="Genomic_DNA"/>
</dbReference>
<dbReference type="NCBIfam" id="TIGR00035">
    <property type="entry name" value="asp_race"/>
    <property type="match status" value="1"/>
</dbReference>
<gene>
    <name evidence="3" type="ORF">LIZ65_05120</name>
</gene>
<dbReference type="SUPFAM" id="SSF53681">
    <property type="entry name" value="Aspartate/glutamate racemase"/>
    <property type="match status" value="2"/>
</dbReference>
<dbReference type="InterPro" id="IPR015942">
    <property type="entry name" value="Asp/Glu/hydantoin_racemase"/>
</dbReference>
<evidence type="ECO:0000256" key="2">
    <source>
        <dbReference type="ARBA" id="ARBA00023235"/>
    </source>
</evidence>
<dbReference type="PROSITE" id="PS00923">
    <property type="entry name" value="ASP_GLU_RACEMASE_1"/>
    <property type="match status" value="1"/>
</dbReference>
<dbReference type="EC" id="5.1.1.-" evidence="3"/>
<dbReference type="RefSeq" id="WP_227183345.1">
    <property type="nucleotide sequence ID" value="NZ_JAJCIQ010000002.1"/>
</dbReference>
<proteinExistence type="inferred from homology"/>
<evidence type="ECO:0000313" key="4">
    <source>
        <dbReference type="Proteomes" id="UP001299546"/>
    </source>
</evidence>
<dbReference type="Pfam" id="PF01177">
    <property type="entry name" value="Asp_Glu_race"/>
    <property type="match status" value="1"/>
</dbReference>
<dbReference type="InterPro" id="IPR018187">
    <property type="entry name" value="Asp/Glu_racemase_AS_1"/>
</dbReference>
<reference evidence="3 4" key="1">
    <citation type="submission" date="2021-10" db="EMBL/GenBank/DDBJ databases">
        <title>Collection of gut derived symbiotic bacterial strains cultured from healthy donors.</title>
        <authorList>
            <person name="Lin H."/>
            <person name="Littmann E."/>
            <person name="Kohout C."/>
            <person name="Pamer E.G."/>
        </authorList>
    </citation>
    <scope>NUCLEOTIDE SEQUENCE [LARGE SCALE GENOMIC DNA]</scope>
    <source>
        <strain evidence="3 4">DFI.1.165</strain>
    </source>
</reference>
<dbReference type="GO" id="GO:0016853">
    <property type="term" value="F:isomerase activity"/>
    <property type="evidence" value="ECO:0007669"/>
    <property type="project" value="UniProtKB-KW"/>
</dbReference>
<evidence type="ECO:0000256" key="1">
    <source>
        <dbReference type="ARBA" id="ARBA00007847"/>
    </source>
</evidence>
<evidence type="ECO:0000313" key="3">
    <source>
        <dbReference type="EMBL" id="MCB7386661.1"/>
    </source>
</evidence>
<protein>
    <submittedName>
        <fullName evidence="3">Amino acid racemase</fullName>
        <ecNumber evidence="3">5.1.1.-</ecNumber>
    </submittedName>
</protein>
<dbReference type="Proteomes" id="UP001299546">
    <property type="component" value="Unassembled WGS sequence"/>
</dbReference>
<name>A0ABS8DE31_9FIRM</name>
<comment type="similarity">
    <text evidence="1">Belongs to the aspartate/glutamate racemases family.</text>
</comment>
<dbReference type="PANTHER" id="PTHR21198:SF7">
    <property type="entry name" value="ASPARTATE-GLUTAMATE RACEMASE FAMILY"/>
    <property type="match status" value="1"/>
</dbReference>
<dbReference type="InterPro" id="IPR004380">
    <property type="entry name" value="Asp_race"/>
</dbReference>
<keyword evidence="4" id="KW-1185">Reference proteome</keyword>
<dbReference type="InterPro" id="IPR001920">
    <property type="entry name" value="Asp/Glu_race"/>
</dbReference>